<accession>A0A0H5AET9</accession>
<dbReference type="CDD" id="cd14729">
    <property type="entry name" value="RtxA-like"/>
    <property type="match status" value="2"/>
</dbReference>
<organism evidence="1 2">
    <name type="scientific">Pseudomonas trivialis</name>
    <dbReference type="NCBI Taxonomy" id="200450"/>
    <lineage>
        <taxon>Bacteria</taxon>
        <taxon>Pseudomonadati</taxon>
        <taxon>Pseudomonadota</taxon>
        <taxon>Gammaproteobacteria</taxon>
        <taxon>Pseudomonadales</taxon>
        <taxon>Pseudomonadaceae</taxon>
        <taxon>Pseudomonas</taxon>
    </lineage>
</organism>
<proteinExistence type="predicted"/>
<sequence>MSTPNTHQATPTLDQIQAHLLEIDPTLRSHSRRPVTLPQERVALEQINTTLKRINGSFHTQARALYQGLDQADLTQTAGQQLLTRLKTSLNKNLQTLDETSTVDGQSRKTYMTFTAGISALEQETRLNVSDYLLSPADQKMLEDCSRVPSLRPGMYALTFDYQDQTVAFAGAFVLTRQASPVVDSLDGASPVGPVLLFTPSRGLEAFDSLQDLDQGLKSVMTHASGRAEFNRHLPVAYQHLDTIGIWPLGLQRIQDAPLFEHAYQALLDKRERDINLALSLAESKQLTATQLKQRLDTAVRNALPDLTERLEFRAQQLLERDLFNALPDWYRSADIAKRTTLDQHLRRYNQARRAFIDLFGPAATPQALARHQWAEQLADELDIHDLDPAQLHITTRRTVPHVGTYDQQRSLVELSLRGLHTGDSAPGSAFLEHSTLSYAGAPLKAEHAGLTAQSVIAHLQDLQPRLDFATTQKAALATPYIKQAARDFFDQRLVALAYLATLKGHLSQADFELFEQLREKPRPHLCAQTVMLHGAQFIDLWLLREDDSNGQVKRLLLCTPNAPGTQEFFAFDTLHACQTHVIGWLDNKTRINGHTMRDYLLEQLPLRFRPKMRAFMQGISLRPDAKEHLEVTFGKPCSHADCLDALAAHRLAVQEDDYEQSSPAWYRATSAADRARLTTLGDDAEGALRTYNARPDAEANFPTFERYLHQTASLSLNKLLGRPQNDIDPDSVFAYSPKPLVGKPALPVSYTTLFRDGYEDGIGFLNEKFSASATFRGPPGVDLTPLTAQNVSRSVTGVWIGQRYTDEVRERLQSSTSAGYAERRNAVLAIQQLHLKSAALESRLQGHIASVDLAWLELAIDSLTETDGTTRTTYKIHRLVIDGDWVLGNYLFSHADKPTLLYTPDAPDGVRFREARLFNYLLKKVDGMIDYWCARMPQRSVPRVTTFLQNASKGLPEDINRTTPSPPRHDGISHITPLNDLRHEFYNMRLQRKIDDVHATTTNRTQMITGILWTCIEWVTAVATMPFPALSLTLGGLLAFKDAMLALNAYHQNDKGGALDHYIGFLANFAGGLLFDVRPVLKSALKAVRPMIRTGPRAVQSALISQLDTLNPEGMQRVLFDGQWLWAPQQPDALGRYLLYRLDPLTGQLHSTARLVNRNASGEWVRTGVVGGGRKKYETLRADESSPLDAFNVAPDDAKTFRVLLDPKFKENLQASTESLGAAAQGNARSQAAPLRLAYARKVEHLNQRANTFFQSLSAPAPKDPPPLLATDAAHRNILHTLFNRDKRLIIGAANHSVASKQLLIEQLPSLVEQGLKRVYIENLPRDLFHRKLKILNNQLSGDKTHALKQIADHLKGIDESLKFTEDSPFTYRKLLLETQRLNIAIDGLDGAVSYHFDNALEIGEAPRFMPRTSKLRNFYSHTTLEYNLSINPDEPWIALVDSNRLGTYERVAGLADLQNTLALRVEDVAPGQPTGLKPDTASSGLSRGDYLLSIAATRVVPSTPVATLPTAAAVAHFAEFDMPHAFHRQIREMIPIHRSLDTRYSPSSPAKTHFSETRQRLAKAARAYFADFTPPARTPLAELPTHSEPAFFEHLYRQKSGLVIGESHLHKSAKQLMMEHMKLLKKQGVKTLYVEHLFTDLHQADLDTFFRTSKLPDDLQKYLTYMDEGQMPEYRGTYTLTNVVKKANKHGIRVRALDCTASYHVKGLNGDIGRGELFSYFANQVIKADQLTQGPHKWVAFMGNTHTDMYRGVPGIAQLQDAVSLHVRDTYPALAKRLRSGGWRSEGDASIIAMRSDYRMDVGNLTGPMPPRAPAPDRTRLLRAGDFFIEHPSEFEVSLVHRSRSNEIITTPIQIDDKGQYFIERWDVLKNERFLDLVILIDVLKAQPPRGLGMHPIT</sequence>
<dbReference type="EMBL" id="CP011507">
    <property type="protein sequence ID" value="AKS08145.1"/>
    <property type="molecule type" value="Genomic_DNA"/>
</dbReference>
<dbReference type="SUPFAM" id="SSF159501">
    <property type="entry name" value="EreA/ChaN-like"/>
    <property type="match status" value="2"/>
</dbReference>
<protein>
    <submittedName>
        <fullName evidence="1">Uncharacterized protein</fullName>
    </submittedName>
</protein>
<dbReference type="Gene3D" id="3.40.50.11550">
    <property type="match status" value="2"/>
</dbReference>
<dbReference type="Proteomes" id="UP000036608">
    <property type="component" value="Chromosome"/>
</dbReference>
<dbReference type="RefSeq" id="WP_049711562.1">
    <property type="nucleotide sequence ID" value="NZ_CP011507.1"/>
</dbReference>
<evidence type="ECO:0000313" key="2">
    <source>
        <dbReference type="Proteomes" id="UP000036608"/>
    </source>
</evidence>
<reference evidence="2" key="2">
    <citation type="submission" date="2015-05" db="EMBL/GenBank/DDBJ databases">
        <authorList>
            <person name="Swarnkar M.K."/>
            <person name="Vyas P."/>
            <person name="Rahi P."/>
            <person name="Thakur R."/>
            <person name="Thakur N."/>
            <person name="Singh A.K."/>
            <person name="Gulati A."/>
        </authorList>
    </citation>
    <scope>NUCLEOTIDE SEQUENCE [LARGE SCALE GENOMIC DNA]</scope>
    <source>
        <strain evidence="2">745</strain>
    </source>
</reference>
<dbReference type="KEGG" id="ptv:AA957_19125"/>
<reference evidence="1 2" key="1">
    <citation type="journal article" date="2015" name="Genome Announc.">
        <title>Complete Genome Sequence of the Rhizobacterium Pseudomonas trivialis Strain IHBB745 with Multiple Plant Growth-Promoting Activities and Tolerance to Desiccation and Alkalinity.</title>
        <authorList>
            <person name="Gulati A."/>
            <person name="Swarnkar M.K."/>
            <person name="Vyas P."/>
            <person name="Rahi P."/>
            <person name="Thakur R."/>
            <person name="Thakur N."/>
            <person name="Singh A.K."/>
        </authorList>
    </citation>
    <scope>NUCLEOTIDE SEQUENCE [LARGE SCALE GENOMIC DNA]</scope>
    <source>
        <strain evidence="2">745</strain>
    </source>
</reference>
<gene>
    <name evidence="1" type="ORF">AA957_19125</name>
</gene>
<name>A0A0H5AET9_9PSED</name>
<evidence type="ECO:0000313" key="1">
    <source>
        <dbReference type="EMBL" id="AKS08145.1"/>
    </source>
</evidence>
<dbReference type="PATRIC" id="fig|200450.3.peg.3925"/>
<dbReference type="OrthoDB" id="5653126at2"/>